<keyword evidence="5 9" id="KW-0808">Transferase</keyword>
<keyword evidence="3" id="KW-0963">Cytoplasm</keyword>
<protein>
    <submittedName>
        <fullName evidence="9">PTS sugar transporter subunit IIB</fullName>
        <ecNumber evidence="9">2.7.1.-</ecNumber>
    </submittedName>
</protein>
<dbReference type="Gene3D" id="3.40.35.10">
    <property type="entry name" value="Phosphotransferase system, sorbose subfamily IIB component"/>
    <property type="match status" value="1"/>
</dbReference>
<accession>A0ABV1IEQ3</accession>
<dbReference type="SUPFAM" id="SSF52728">
    <property type="entry name" value="PTS IIb component"/>
    <property type="match status" value="1"/>
</dbReference>
<name>A0ABV1IEQ3_9ACTN</name>
<keyword evidence="4 9" id="KW-0762">Sugar transport</keyword>
<dbReference type="EC" id="2.7.1.-" evidence="9"/>
<evidence type="ECO:0000256" key="1">
    <source>
        <dbReference type="ARBA" id="ARBA00004496"/>
    </source>
</evidence>
<evidence type="ECO:0000256" key="7">
    <source>
        <dbReference type="ARBA" id="ARBA00022777"/>
    </source>
</evidence>
<gene>
    <name evidence="9" type="ORF">AAAT05_03320</name>
</gene>
<dbReference type="RefSeq" id="WP_349181852.1">
    <property type="nucleotide sequence ID" value="NZ_JBBNGS010000004.1"/>
</dbReference>
<evidence type="ECO:0000256" key="5">
    <source>
        <dbReference type="ARBA" id="ARBA00022679"/>
    </source>
</evidence>
<evidence type="ECO:0000256" key="4">
    <source>
        <dbReference type="ARBA" id="ARBA00022597"/>
    </source>
</evidence>
<evidence type="ECO:0000259" key="8">
    <source>
        <dbReference type="PROSITE" id="PS51101"/>
    </source>
</evidence>
<keyword evidence="10" id="KW-1185">Reference proteome</keyword>
<dbReference type="InterPro" id="IPR004720">
    <property type="entry name" value="PTS_IIB_sorbose-sp"/>
</dbReference>
<feature type="domain" description="PTS EIIB type-4" evidence="8">
    <location>
        <begin position="1"/>
        <end position="163"/>
    </location>
</feature>
<evidence type="ECO:0000313" key="9">
    <source>
        <dbReference type="EMBL" id="MEQ2637373.1"/>
    </source>
</evidence>
<dbReference type="Proteomes" id="UP001478817">
    <property type="component" value="Unassembled WGS sequence"/>
</dbReference>
<comment type="caution">
    <text evidence="9">The sequence shown here is derived from an EMBL/GenBank/DDBJ whole genome shotgun (WGS) entry which is preliminary data.</text>
</comment>
<comment type="subcellular location">
    <subcellularLocation>
        <location evidence="1">Cytoplasm</location>
    </subcellularLocation>
</comment>
<dbReference type="PROSITE" id="PS51101">
    <property type="entry name" value="PTS_EIIB_TYPE_4"/>
    <property type="match status" value="1"/>
</dbReference>
<evidence type="ECO:0000313" key="10">
    <source>
        <dbReference type="Proteomes" id="UP001478817"/>
    </source>
</evidence>
<organism evidence="9 10">
    <name type="scientific">Paratractidigestivibacter faecalis</name>
    <dbReference type="NCBI Taxonomy" id="2292441"/>
    <lineage>
        <taxon>Bacteria</taxon>
        <taxon>Bacillati</taxon>
        <taxon>Actinomycetota</taxon>
        <taxon>Coriobacteriia</taxon>
        <taxon>Coriobacteriales</taxon>
        <taxon>Atopobiaceae</taxon>
        <taxon>Paratractidigestivibacter</taxon>
    </lineage>
</organism>
<dbReference type="Pfam" id="PF03830">
    <property type="entry name" value="PTSIIB_sorb"/>
    <property type="match status" value="1"/>
</dbReference>
<evidence type="ECO:0000256" key="2">
    <source>
        <dbReference type="ARBA" id="ARBA00022448"/>
    </source>
</evidence>
<keyword evidence="6" id="KW-0598">Phosphotransferase system</keyword>
<dbReference type="EMBL" id="JBBNGS010000004">
    <property type="protein sequence ID" value="MEQ2637373.1"/>
    <property type="molecule type" value="Genomic_DNA"/>
</dbReference>
<keyword evidence="2" id="KW-0813">Transport</keyword>
<sequence>MPNITFARVDHRLIHGQVITKWSKIAAAQKILIVDDVLAQDSFMVDIYKMAAPSGVDVDIKSAEDTARAYQADDLGSGNVFLLFKSIQTARKAMDAGLELKTLQLGGVPAEAGRKIVFQAVALNDADVADLTHMADAGCQITLQVVPEEAGMTLADALKKYNS</sequence>
<dbReference type="GO" id="GO:0016740">
    <property type="term" value="F:transferase activity"/>
    <property type="evidence" value="ECO:0007669"/>
    <property type="project" value="UniProtKB-KW"/>
</dbReference>
<reference evidence="9 10" key="1">
    <citation type="submission" date="2024-04" db="EMBL/GenBank/DDBJ databases">
        <title>Human intestinal bacterial collection.</title>
        <authorList>
            <person name="Pauvert C."/>
            <person name="Hitch T.C.A."/>
            <person name="Clavel T."/>
        </authorList>
    </citation>
    <scope>NUCLEOTIDE SEQUENCE [LARGE SCALE GENOMIC DNA]</scope>
    <source>
        <strain evidence="9 10">CLA-AA-H197</strain>
    </source>
</reference>
<evidence type="ECO:0000256" key="6">
    <source>
        <dbReference type="ARBA" id="ARBA00022683"/>
    </source>
</evidence>
<evidence type="ECO:0000256" key="3">
    <source>
        <dbReference type="ARBA" id="ARBA00022490"/>
    </source>
</evidence>
<proteinExistence type="predicted"/>
<keyword evidence="7" id="KW-0418">Kinase</keyword>
<dbReference type="InterPro" id="IPR036667">
    <property type="entry name" value="PTS_IIB_sorbose-sp_sf"/>
</dbReference>